<dbReference type="Proteomes" id="UP001557470">
    <property type="component" value="Unassembled WGS sequence"/>
</dbReference>
<evidence type="ECO:0000256" key="1">
    <source>
        <dbReference type="SAM" id="MobiDB-lite"/>
    </source>
</evidence>
<keyword evidence="3" id="KW-1185">Reference proteome</keyword>
<dbReference type="AlphaFoldDB" id="A0ABD0WBN8"/>
<reference evidence="2 3" key="1">
    <citation type="submission" date="2024-06" db="EMBL/GenBank/DDBJ databases">
        <authorList>
            <person name="Pan Q."/>
            <person name="Wen M."/>
            <person name="Jouanno E."/>
            <person name="Zahm M."/>
            <person name="Klopp C."/>
            <person name="Cabau C."/>
            <person name="Louis A."/>
            <person name="Berthelot C."/>
            <person name="Parey E."/>
            <person name="Roest Crollius H."/>
            <person name="Montfort J."/>
            <person name="Robinson-Rechavi M."/>
            <person name="Bouchez O."/>
            <person name="Lampietro C."/>
            <person name="Lopez Roques C."/>
            <person name="Donnadieu C."/>
            <person name="Postlethwait J."/>
            <person name="Bobe J."/>
            <person name="Verreycken H."/>
            <person name="Guiguen Y."/>
        </authorList>
    </citation>
    <scope>NUCLEOTIDE SEQUENCE [LARGE SCALE GENOMIC DNA]</scope>
    <source>
        <strain evidence="2">Up_M1</strain>
        <tissue evidence="2">Testis</tissue>
    </source>
</reference>
<feature type="region of interest" description="Disordered" evidence="1">
    <location>
        <begin position="90"/>
        <end position="116"/>
    </location>
</feature>
<sequence>MLGRTNLVYCSFETDSAVTLRSIGYRGNRLCVWVERCLRNTTLLHACLYRINRVSLSQSQETLMDVRDRRTDAEVGLLVTRAWPVPNHLASQNTDHMVGKQMSLPSPSGPCQNQTK</sequence>
<proteinExistence type="predicted"/>
<name>A0ABD0WBN8_UMBPY</name>
<feature type="compositionally biased region" description="Polar residues" evidence="1">
    <location>
        <begin position="103"/>
        <end position="116"/>
    </location>
</feature>
<gene>
    <name evidence="2" type="ORF">UPYG_G00270870</name>
</gene>
<comment type="caution">
    <text evidence="2">The sequence shown here is derived from an EMBL/GenBank/DDBJ whole genome shotgun (WGS) entry which is preliminary data.</text>
</comment>
<protein>
    <submittedName>
        <fullName evidence="2">Uncharacterized protein</fullName>
    </submittedName>
</protein>
<evidence type="ECO:0000313" key="2">
    <source>
        <dbReference type="EMBL" id="KAL0968725.1"/>
    </source>
</evidence>
<organism evidence="2 3">
    <name type="scientific">Umbra pygmaea</name>
    <name type="common">Eastern mudminnow</name>
    <dbReference type="NCBI Taxonomy" id="75934"/>
    <lineage>
        <taxon>Eukaryota</taxon>
        <taxon>Metazoa</taxon>
        <taxon>Chordata</taxon>
        <taxon>Craniata</taxon>
        <taxon>Vertebrata</taxon>
        <taxon>Euteleostomi</taxon>
        <taxon>Actinopterygii</taxon>
        <taxon>Neopterygii</taxon>
        <taxon>Teleostei</taxon>
        <taxon>Protacanthopterygii</taxon>
        <taxon>Esociformes</taxon>
        <taxon>Umbridae</taxon>
        <taxon>Umbra</taxon>
    </lineage>
</organism>
<evidence type="ECO:0000313" key="3">
    <source>
        <dbReference type="Proteomes" id="UP001557470"/>
    </source>
</evidence>
<dbReference type="EMBL" id="JAGEUA010000008">
    <property type="protein sequence ID" value="KAL0968725.1"/>
    <property type="molecule type" value="Genomic_DNA"/>
</dbReference>
<accession>A0ABD0WBN8</accession>